<reference evidence="7 8" key="2">
    <citation type="submission" date="2018-06" db="EMBL/GenBank/DDBJ databases">
        <title>Metagenomic assembly of (sub)arctic Cyanobacteria and their associated microbiome from non-axenic cultures.</title>
        <authorList>
            <person name="Baurain D."/>
        </authorList>
    </citation>
    <scope>NUCLEOTIDE SEQUENCE [LARGE SCALE GENOMIC DNA]</scope>
    <source>
        <strain evidence="7">ULC129bin1</strain>
    </source>
</reference>
<keyword evidence="3 5" id="KW-1133">Transmembrane helix</keyword>
<dbReference type="CDD" id="cd06198">
    <property type="entry name" value="FNR_like_3"/>
    <property type="match status" value="1"/>
</dbReference>
<reference evidence="8" key="1">
    <citation type="submission" date="2018-04" db="EMBL/GenBank/DDBJ databases">
        <authorList>
            <person name="Cornet L."/>
        </authorList>
    </citation>
    <scope>NUCLEOTIDE SEQUENCE [LARGE SCALE GENOMIC DNA]</scope>
</reference>
<sequence length="440" mass="50058">MRSPIAIALFWIGTYLLITVLPLFILLIYPPPGGGGFWVEFSVALGFIGLAMMALQFVITARINRIEASYGVDILLQFHRFTSLTAFLMVLIHPIMLFIVQPETQQLLNFFEAPWRARMAILGTLAFIVMVVTTIWRKPLRIPYEPWRMSHTILSVLAVGLGLGHALGVANYLSLFWKKMLWTAMALIALWLIIYVRLIKPWMMSKKPYLVEAVTQQRGNVWTLALRPWGHDGFCFHPGQFSWLTLGITPFSMREHPFSMSSNGDHSGRIEFGIKALGDFTRTIKDIPPGTKAYLDGPYGVFTIDRYEDTAGFVLIAGGIGITPMLSMLATAAERKDDRPYLLIYASKTWDSITFREELEALEEKLDLKIVHVLREPPEAWKGEQGYVDKALLARYMPKYKGTRQYFICAAPKMMEQVEQALHNLNVPVTQVHMEHFNLA</sequence>
<dbReference type="GO" id="GO:0016020">
    <property type="term" value="C:membrane"/>
    <property type="evidence" value="ECO:0007669"/>
    <property type="project" value="UniProtKB-SubCell"/>
</dbReference>
<keyword evidence="4 5" id="KW-0472">Membrane</keyword>
<dbReference type="PROSITE" id="PS51384">
    <property type="entry name" value="FAD_FR"/>
    <property type="match status" value="1"/>
</dbReference>
<accession>A0A2W4TM64</accession>
<feature type="transmembrane region" description="Helical" evidence="5">
    <location>
        <begin position="41"/>
        <end position="60"/>
    </location>
</feature>
<dbReference type="EMBL" id="QBMC01000221">
    <property type="protein sequence ID" value="PZO10306.1"/>
    <property type="molecule type" value="Genomic_DNA"/>
</dbReference>
<feature type="domain" description="FAD-binding FR-type" evidence="6">
    <location>
        <begin position="204"/>
        <end position="305"/>
    </location>
</feature>
<name>A0A2W4TM64_9CYAN</name>
<dbReference type="InterPro" id="IPR013130">
    <property type="entry name" value="Fe3_Rdtase_TM_dom"/>
</dbReference>
<dbReference type="GO" id="GO:0016491">
    <property type="term" value="F:oxidoreductase activity"/>
    <property type="evidence" value="ECO:0007669"/>
    <property type="project" value="InterPro"/>
</dbReference>
<dbReference type="Proteomes" id="UP000249354">
    <property type="component" value="Unassembled WGS sequence"/>
</dbReference>
<dbReference type="PANTHER" id="PTHR47354">
    <property type="entry name" value="NADH OXIDOREDUCTASE HCR"/>
    <property type="match status" value="1"/>
</dbReference>
<dbReference type="SUPFAM" id="SSF52343">
    <property type="entry name" value="Ferredoxin reductase-like, C-terminal NADP-linked domain"/>
    <property type="match status" value="1"/>
</dbReference>
<dbReference type="SFLD" id="SFLDS00052">
    <property type="entry name" value="Ferric_Reductase_Domain"/>
    <property type="match status" value="1"/>
</dbReference>
<dbReference type="PRINTS" id="PR00406">
    <property type="entry name" value="CYTB5RDTASE"/>
</dbReference>
<dbReference type="Pfam" id="PF01794">
    <property type="entry name" value="Ferric_reduct"/>
    <property type="match status" value="1"/>
</dbReference>
<dbReference type="InterPro" id="IPR017927">
    <property type="entry name" value="FAD-bd_FR_type"/>
</dbReference>
<dbReference type="Gene3D" id="3.40.50.80">
    <property type="entry name" value="Nucleotide-binding domain of ferredoxin-NADP reductase (FNR) module"/>
    <property type="match status" value="1"/>
</dbReference>
<feature type="transmembrane region" description="Helical" evidence="5">
    <location>
        <begin position="120"/>
        <end position="140"/>
    </location>
</feature>
<dbReference type="SFLD" id="SFLDG01168">
    <property type="entry name" value="Ferric_reductase_subgroup_(FRE"/>
    <property type="match status" value="1"/>
</dbReference>
<dbReference type="Pfam" id="PF00175">
    <property type="entry name" value="NAD_binding_1"/>
    <property type="match status" value="1"/>
</dbReference>
<evidence type="ECO:0000256" key="5">
    <source>
        <dbReference type="SAM" id="Phobius"/>
    </source>
</evidence>
<keyword evidence="2 5" id="KW-0812">Transmembrane</keyword>
<evidence type="ECO:0000256" key="1">
    <source>
        <dbReference type="ARBA" id="ARBA00004141"/>
    </source>
</evidence>
<evidence type="ECO:0000313" key="7">
    <source>
        <dbReference type="EMBL" id="PZO10306.1"/>
    </source>
</evidence>
<feature type="transmembrane region" description="Helical" evidence="5">
    <location>
        <begin position="7"/>
        <end position="29"/>
    </location>
</feature>
<feature type="transmembrane region" description="Helical" evidence="5">
    <location>
        <begin position="81"/>
        <end position="100"/>
    </location>
</feature>
<dbReference type="Gene3D" id="2.40.30.10">
    <property type="entry name" value="Translation factors"/>
    <property type="match status" value="1"/>
</dbReference>
<dbReference type="AlphaFoldDB" id="A0A2W4TM64"/>
<dbReference type="SUPFAM" id="SSF63380">
    <property type="entry name" value="Riboflavin synthase domain-like"/>
    <property type="match status" value="1"/>
</dbReference>
<proteinExistence type="predicted"/>
<comment type="subcellular location">
    <subcellularLocation>
        <location evidence="1">Membrane</location>
        <topology evidence="1">Multi-pass membrane protein</topology>
    </subcellularLocation>
</comment>
<dbReference type="InterPro" id="IPR039261">
    <property type="entry name" value="FNR_nucleotide-bd"/>
</dbReference>
<organism evidence="7 8">
    <name type="scientific">Leptolyngbya foveolarum</name>
    <dbReference type="NCBI Taxonomy" id="47253"/>
    <lineage>
        <taxon>Bacteria</taxon>
        <taxon>Bacillati</taxon>
        <taxon>Cyanobacteriota</taxon>
        <taxon>Cyanophyceae</taxon>
        <taxon>Leptolyngbyales</taxon>
        <taxon>Leptolyngbyaceae</taxon>
        <taxon>Leptolyngbya group</taxon>
        <taxon>Leptolyngbya</taxon>
    </lineage>
</organism>
<dbReference type="InterPro" id="IPR001433">
    <property type="entry name" value="OxRdtase_FAD/NAD-bd"/>
</dbReference>
<feature type="transmembrane region" description="Helical" evidence="5">
    <location>
        <begin position="152"/>
        <end position="174"/>
    </location>
</feature>
<evidence type="ECO:0000256" key="3">
    <source>
        <dbReference type="ARBA" id="ARBA00022989"/>
    </source>
</evidence>
<evidence type="ECO:0000259" key="6">
    <source>
        <dbReference type="PROSITE" id="PS51384"/>
    </source>
</evidence>
<evidence type="ECO:0000256" key="4">
    <source>
        <dbReference type="ARBA" id="ARBA00023136"/>
    </source>
</evidence>
<dbReference type="PANTHER" id="PTHR47354:SF5">
    <property type="entry name" value="PROTEIN RFBI"/>
    <property type="match status" value="1"/>
</dbReference>
<comment type="caution">
    <text evidence="7">The sequence shown here is derived from an EMBL/GenBank/DDBJ whole genome shotgun (WGS) entry which is preliminary data.</text>
</comment>
<protein>
    <submittedName>
        <fullName evidence="7">Oxidoreductase</fullName>
    </submittedName>
</protein>
<evidence type="ECO:0000256" key="2">
    <source>
        <dbReference type="ARBA" id="ARBA00022692"/>
    </source>
</evidence>
<gene>
    <name evidence="7" type="ORF">DCF25_20760</name>
</gene>
<evidence type="ECO:0000313" key="8">
    <source>
        <dbReference type="Proteomes" id="UP000249354"/>
    </source>
</evidence>
<feature type="transmembrane region" description="Helical" evidence="5">
    <location>
        <begin position="180"/>
        <end position="199"/>
    </location>
</feature>
<dbReference type="InterPro" id="IPR050415">
    <property type="entry name" value="MRET"/>
</dbReference>
<dbReference type="InterPro" id="IPR017938">
    <property type="entry name" value="Riboflavin_synthase-like_b-brl"/>
</dbReference>